<protein>
    <submittedName>
        <fullName evidence="11">Preprotein translocase subunit YajC</fullName>
    </submittedName>
</protein>
<evidence type="ECO:0000256" key="7">
    <source>
        <dbReference type="ARBA" id="ARBA00022989"/>
    </source>
</evidence>
<evidence type="ECO:0000256" key="9">
    <source>
        <dbReference type="ARBA" id="ARBA00023136"/>
    </source>
</evidence>
<evidence type="ECO:0000256" key="6">
    <source>
        <dbReference type="ARBA" id="ARBA00022927"/>
    </source>
</evidence>
<keyword evidence="12" id="KW-1185">Reference proteome</keyword>
<evidence type="ECO:0000256" key="3">
    <source>
        <dbReference type="ARBA" id="ARBA00022448"/>
    </source>
</evidence>
<dbReference type="PANTHER" id="PTHR33909:SF1">
    <property type="entry name" value="SEC TRANSLOCON ACCESSORY COMPLEX SUBUNIT YAJC"/>
    <property type="match status" value="1"/>
</dbReference>
<dbReference type="PRINTS" id="PR01853">
    <property type="entry name" value="YAJCTRNLCASE"/>
</dbReference>
<dbReference type="Pfam" id="PF02699">
    <property type="entry name" value="YajC"/>
    <property type="match status" value="1"/>
</dbReference>
<evidence type="ECO:0000313" key="12">
    <source>
        <dbReference type="Proteomes" id="UP001596138"/>
    </source>
</evidence>
<keyword evidence="5" id="KW-0812">Transmembrane</keyword>
<evidence type="ECO:0000256" key="10">
    <source>
        <dbReference type="SAM" id="MobiDB-lite"/>
    </source>
</evidence>
<keyword evidence="3" id="KW-0813">Transport</keyword>
<keyword evidence="4" id="KW-1003">Cell membrane</keyword>
<evidence type="ECO:0000256" key="8">
    <source>
        <dbReference type="ARBA" id="ARBA00023010"/>
    </source>
</evidence>
<comment type="caution">
    <text evidence="11">The sequence shown here is derived from an EMBL/GenBank/DDBJ whole genome shotgun (WGS) entry which is preliminary data.</text>
</comment>
<keyword evidence="9" id="KW-0472">Membrane</keyword>
<evidence type="ECO:0000256" key="2">
    <source>
        <dbReference type="ARBA" id="ARBA00006742"/>
    </source>
</evidence>
<proteinExistence type="inferred from homology"/>
<organism evidence="11 12">
    <name type="scientific">Longivirga aurantiaca</name>
    <dbReference type="NCBI Taxonomy" id="1837743"/>
    <lineage>
        <taxon>Bacteria</taxon>
        <taxon>Bacillati</taxon>
        <taxon>Actinomycetota</taxon>
        <taxon>Actinomycetes</taxon>
        <taxon>Sporichthyales</taxon>
        <taxon>Sporichthyaceae</taxon>
        <taxon>Longivirga</taxon>
    </lineage>
</organism>
<comment type="subcellular location">
    <subcellularLocation>
        <location evidence="1">Cell membrane</location>
        <topology evidence="1">Single-pass membrane protein</topology>
    </subcellularLocation>
</comment>
<dbReference type="RefSeq" id="WP_386766446.1">
    <property type="nucleotide sequence ID" value="NZ_JBHSTI010000008.1"/>
</dbReference>
<dbReference type="InterPro" id="IPR003849">
    <property type="entry name" value="Preprotein_translocase_YajC"/>
</dbReference>
<gene>
    <name evidence="11" type="primary">yajC</name>
    <name evidence="11" type="ORF">ACFQGU_10600</name>
</gene>
<comment type="similarity">
    <text evidence="2">Belongs to the YajC family.</text>
</comment>
<keyword evidence="6" id="KW-0653">Protein transport</keyword>
<dbReference type="PANTHER" id="PTHR33909">
    <property type="entry name" value="SEC TRANSLOCON ACCESSORY COMPLEX SUBUNIT YAJC"/>
    <property type="match status" value="1"/>
</dbReference>
<dbReference type="NCBIfam" id="TIGR00739">
    <property type="entry name" value="yajC"/>
    <property type="match status" value="1"/>
</dbReference>
<reference evidence="12" key="1">
    <citation type="journal article" date="2019" name="Int. J. Syst. Evol. Microbiol.">
        <title>The Global Catalogue of Microorganisms (GCM) 10K type strain sequencing project: providing services to taxonomists for standard genome sequencing and annotation.</title>
        <authorList>
            <consortium name="The Broad Institute Genomics Platform"/>
            <consortium name="The Broad Institute Genome Sequencing Center for Infectious Disease"/>
            <person name="Wu L."/>
            <person name="Ma J."/>
        </authorList>
    </citation>
    <scope>NUCLEOTIDE SEQUENCE [LARGE SCALE GENOMIC DNA]</scope>
    <source>
        <strain evidence="12">CGMCC 4.7317</strain>
    </source>
</reference>
<feature type="region of interest" description="Disordered" evidence="10">
    <location>
        <begin position="89"/>
        <end position="112"/>
    </location>
</feature>
<dbReference type="SMART" id="SM01323">
    <property type="entry name" value="YajC"/>
    <property type="match status" value="1"/>
</dbReference>
<keyword evidence="8" id="KW-0811">Translocation</keyword>
<name>A0ABW1T392_9ACTN</name>
<evidence type="ECO:0000256" key="1">
    <source>
        <dbReference type="ARBA" id="ARBA00004162"/>
    </source>
</evidence>
<dbReference type="Proteomes" id="UP001596138">
    <property type="component" value="Unassembled WGS sequence"/>
</dbReference>
<accession>A0ABW1T392</accession>
<keyword evidence="7" id="KW-1133">Transmembrane helix</keyword>
<evidence type="ECO:0000256" key="4">
    <source>
        <dbReference type="ARBA" id="ARBA00022475"/>
    </source>
</evidence>
<evidence type="ECO:0000256" key="5">
    <source>
        <dbReference type="ARBA" id="ARBA00022692"/>
    </source>
</evidence>
<sequence length="112" mass="11612">MPQNISALLPLLLIAAAFYFLILRPTRARQAAQRETVSKLAPGVRIMTTAGLFGTVEALDGDDVLLEIAPGVTVRYVAAAVAKVLDPAAPDAVAGTPEESRPSIIEGDTAGS</sequence>
<evidence type="ECO:0000313" key="11">
    <source>
        <dbReference type="EMBL" id="MFC6238327.1"/>
    </source>
</evidence>
<dbReference type="EMBL" id="JBHSTI010000008">
    <property type="protein sequence ID" value="MFC6238327.1"/>
    <property type="molecule type" value="Genomic_DNA"/>
</dbReference>